<name>A0A7V4U4S1_CALAY</name>
<dbReference type="Proteomes" id="UP000885779">
    <property type="component" value="Unassembled WGS sequence"/>
</dbReference>
<dbReference type="PANTHER" id="PTHR10746:SF6">
    <property type="entry name" value="LARGE RIBOSOMAL SUBUNIT PROTEIN UL4M"/>
    <property type="match status" value="1"/>
</dbReference>
<comment type="subunit">
    <text evidence="5">Part of the 50S ribosomal subunit.</text>
</comment>
<proteinExistence type="inferred from homology"/>
<evidence type="ECO:0000256" key="3">
    <source>
        <dbReference type="ARBA" id="ARBA00023274"/>
    </source>
</evidence>
<dbReference type="AlphaFoldDB" id="A0A7V4U4S1"/>
<dbReference type="GO" id="GO:0006412">
    <property type="term" value="P:translation"/>
    <property type="evidence" value="ECO:0007669"/>
    <property type="project" value="UniProtKB-UniRule"/>
</dbReference>
<accession>A0A7V4U4S1</accession>
<comment type="caution">
    <text evidence="7">The sequence shown here is derived from an EMBL/GenBank/DDBJ whole genome shotgun (WGS) entry which is preliminary data.</text>
</comment>
<dbReference type="GO" id="GO:0005840">
    <property type="term" value="C:ribosome"/>
    <property type="evidence" value="ECO:0007669"/>
    <property type="project" value="UniProtKB-KW"/>
</dbReference>
<evidence type="ECO:0000256" key="5">
    <source>
        <dbReference type="HAMAP-Rule" id="MF_01328"/>
    </source>
</evidence>
<dbReference type="NCBIfam" id="TIGR03953">
    <property type="entry name" value="rplD_bact"/>
    <property type="match status" value="1"/>
</dbReference>
<evidence type="ECO:0000256" key="4">
    <source>
        <dbReference type="ARBA" id="ARBA00035244"/>
    </source>
</evidence>
<keyword evidence="3 5" id="KW-0687">Ribonucleoprotein</keyword>
<protein>
    <recommendedName>
        <fullName evidence="4 5">Large ribosomal subunit protein uL4</fullName>
    </recommendedName>
</protein>
<keyword evidence="5" id="KW-0694">RNA-binding</keyword>
<comment type="similarity">
    <text evidence="1 5">Belongs to the universal ribosomal protein uL4 family.</text>
</comment>
<dbReference type="InterPro" id="IPR013005">
    <property type="entry name" value="Ribosomal_uL4-like"/>
</dbReference>
<dbReference type="EMBL" id="DRQG01000155">
    <property type="protein sequence ID" value="HGY57387.1"/>
    <property type="molecule type" value="Genomic_DNA"/>
</dbReference>
<evidence type="ECO:0000313" key="7">
    <source>
        <dbReference type="EMBL" id="HGY57387.1"/>
    </source>
</evidence>
<dbReference type="GO" id="GO:1990904">
    <property type="term" value="C:ribonucleoprotein complex"/>
    <property type="evidence" value="ECO:0007669"/>
    <property type="project" value="UniProtKB-KW"/>
</dbReference>
<comment type="function">
    <text evidence="5">One of the primary rRNA binding proteins, this protein initially binds near the 5'-end of the 23S rRNA. It is important during the early stages of 50S assembly. It makes multiple contacts with different domains of the 23S rRNA in the assembled 50S subunit and ribosome.</text>
</comment>
<sequence length="208" mass="22933">MNVAVFDINGKKTGKEAELNDTIFAGEINEHVVWLDIKALMANKRQGTHATKGRSYVSGGGRKPFRQKGTGRARQGSTRAPHHVGGGRVFGPSPHGYYQKVNKKVKKIARRSALTDKAQNQNIVVIEDFQMDAPKTKTIISMLEGFKLSGKRVLILTNGNAPNIYKSAENVYKVEVREDVTFSSYDVVKAHTILIQEGALNKINEVLG</sequence>
<dbReference type="Gene3D" id="3.40.1370.10">
    <property type="match status" value="1"/>
</dbReference>
<evidence type="ECO:0000256" key="6">
    <source>
        <dbReference type="SAM" id="MobiDB-lite"/>
    </source>
</evidence>
<dbReference type="GO" id="GO:0003735">
    <property type="term" value="F:structural constituent of ribosome"/>
    <property type="evidence" value="ECO:0007669"/>
    <property type="project" value="InterPro"/>
</dbReference>
<gene>
    <name evidence="5" type="primary">rplD</name>
    <name evidence="7" type="ORF">ENK44_16885</name>
</gene>
<dbReference type="PANTHER" id="PTHR10746">
    <property type="entry name" value="50S RIBOSOMAL PROTEIN L4"/>
    <property type="match status" value="1"/>
</dbReference>
<dbReference type="InterPro" id="IPR002136">
    <property type="entry name" value="Ribosomal_uL4"/>
</dbReference>
<dbReference type="GO" id="GO:0019843">
    <property type="term" value="F:rRNA binding"/>
    <property type="evidence" value="ECO:0007669"/>
    <property type="project" value="UniProtKB-UniRule"/>
</dbReference>
<dbReference type="InterPro" id="IPR023574">
    <property type="entry name" value="Ribosomal_uL4_dom_sf"/>
</dbReference>
<dbReference type="SUPFAM" id="SSF52166">
    <property type="entry name" value="Ribosomal protein L4"/>
    <property type="match status" value="1"/>
</dbReference>
<feature type="region of interest" description="Disordered" evidence="6">
    <location>
        <begin position="46"/>
        <end position="91"/>
    </location>
</feature>
<comment type="function">
    <text evidence="5">Forms part of the polypeptide exit tunnel.</text>
</comment>
<keyword evidence="2 5" id="KW-0689">Ribosomal protein</keyword>
<keyword evidence="5" id="KW-0699">rRNA-binding</keyword>
<evidence type="ECO:0000256" key="1">
    <source>
        <dbReference type="ARBA" id="ARBA00010528"/>
    </source>
</evidence>
<dbReference type="Pfam" id="PF00573">
    <property type="entry name" value="Ribosomal_L4"/>
    <property type="match status" value="1"/>
</dbReference>
<evidence type="ECO:0000256" key="2">
    <source>
        <dbReference type="ARBA" id="ARBA00022980"/>
    </source>
</evidence>
<reference evidence="7" key="1">
    <citation type="journal article" date="2020" name="mSystems">
        <title>Genome- and Community-Level Interaction Insights into Carbon Utilization and Element Cycling Functions of Hydrothermarchaeota in Hydrothermal Sediment.</title>
        <authorList>
            <person name="Zhou Z."/>
            <person name="Liu Y."/>
            <person name="Xu W."/>
            <person name="Pan J."/>
            <person name="Luo Z.H."/>
            <person name="Li M."/>
        </authorList>
    </citation>
    <scope>NUCLEOTIDE SEQUENCE [LARGE SCALE GENOMIC DNA]</scope>
    <source>
        <strain evidence="7">HyVt-577</strain>
    </source>
</reference>
<organism evidence="7">
    <name type="scientific">Caldithrix abyssi</name>
    <dbReference type="NCBI Taxonomy" id="187145"/>
    <lineage>
        <taxon>Bacteria</taxon>
        <taxon>Pseudomonadati</taxon>
        <taxon>Calditrichota</taxon>
        <taxon>Calditrichia</taxon>
        <taxon>Calditrichales</taxon>
        <taxon>Calditrichaceae</taxon>
        <taxon>Caldithrix</taxon>
    </lineage>
</organism>
<dbReference type="HAMAP" id="MF_01328_B">
    <property type="entry name" value="Ribosomal_uL4_B"/>
    <property type="match status" value="1"/>
</dbReference>